<protein>
    <recommendedName>
        <fullName evidence="4">Transglutaminase domain-containing protein</fullName>
    </recommendedName>
</protein>
<dbReference type="Proteomes" id="UP001596099">
    <property type="component" value="Unassembled WGS sequence"/>
</dbReference>
<sequence length="511" mass="56371">MPCGHSSISLGRTHSVSPDDGQKRIFNQIGKLFTANSMSRYSPASPSPTRRRLLRAGALGLATGLAGCSAPFSSEPAPQRDPIEPPTDNQDPTDRVETGDDDDSPTLSREPAAAFDAPDGKLTTNDYLTMDESPPSPADHRHPRERAFSITVDASTARLEMPPVRVFRDCTLHLHVRDTRGRFITKRASLTKSPNTQYRAESAEFGLSNVDLPRGAGGFVVLTLTDSEEERILGPDSASHHLLTRHQFVGIDHPDGTRWFNDAEFNDPDNSGGVMATEDHGDKRTVFLVCRTNVNDEVFGVATQVEKEFVETYRRKSDDFQWRLAHSGRWETHWATRISHLRDLAEKTDAVISAVGITGSFDRLQALGDLIQMAIPYGTAIKAANPPIVVLHEGSGDCSEVSMLIAGILANDPWNVRTAYIDCELRGASHMTVGIDERDFDGRGNIRWVDGQLGPEGNPRPDFPDTRYAFFEMTADTNLGIASKRVNKINGIKDTGTFEYTYDRSETPPDY</sequence>
<comment type="caution">
    <text evidence="2">The sequence shown here is derived from an EMBL/GenBank/DDBJ whole genome shotgun (WGS) entry which is preliminary data.</text>
</comment>
<feature type="compositionally biased region" description="Polar residues" evidence="1">
    <location>
        <begin position="1"/>
        <end position="16"/>
    </location>
</feature>
<organism evidence="2 3">
    <name type="scientific">Halomarina salina</name>
    <dbReference type="NCBI Taxonomy" id="1872699"/>
    <lineage>
        <taxon>Archaea</taxon>
        <taxon>Methanobacteriati</taxon>
        <taxon>Methanobacteriota</taxon>
        <taxon>Stenosarchaea group</taxon>
        <taxon>Halobacteria</taxon>
        <taxon>Halobacteriales</taxon>
        <taxon>Natronomonadaceae</taxon>
        <taxon>Halomarina</taxon>
    </lineage>
</organism>
<dbReference type="RefSeq" id="WP_247419953.1">
    <property type="nucleotide sequence ID" value="NZ_JALLGW010000002.1"/>
</dbReference>
<name>A0ABD5RJ02_9EURY</name>
<accession>A0ABD5RJ02</accession>
<feature type="region of interest" description="Disordered" evidence="1">
    <location>
        <begin position="67"/>
        <end position="142"/>
    </location>
</feature>
<keyword evidence="3" id="KW-1185">Reference proteome</keyword>
<proteinExistence type="predicted"/>
<dbReference type="EMBL" id="JBHSQH010000001">
    <property type="protein sequence ID" value="MFC5970548.1"/>
    <property type="molecule type" value="Genomic_DNA"/>
</dbReference>
<dbReference type="AlphaFoldDB" id="A0ABD5RJ02"/>
<evidence type="ECO:0000256" key="1">
    <source>
        <dbReference type="SAM" id="MobiDB-lite"/>
    </source>
</evidence>
<evidence type="ECO:0008006" key="4">
    <source>
        <dbReference type="Google" id="ProtNLM"/>
    </source>
</evidence>
<reference evidence="2 3" key="1">
    <citation type="journal article" date="2019" name="Int. J. Syst. Evol. Microbiol.">
        <title>The Global Catalogue of Microorganisms (GCM) 10K type strain sequencing project: providing services to taxonomists for standard genome sequencing and annotation.</title>
        <authorList>
            <consortium name="The Broad Institute Genomics Platform"/>
            <consortium name="The Broad Institute Genome Sequencing Center for Infectious Disease"/>
            <person name="Wu L."/>
            <person name="Ma J."/>
        </authorList>
    </citation>
    <scope>NUCLEOTIDE SEQUENCE [LARGE SCALE GENOMIC DNA]</scope>
    <source>
        <strain evidence="2 3">CGMCC 1.12543</strain>
    </source>
</reference>
<evidence type="ECO:0000313" key="2">
    <source>
        <dbReference type="EMBL" id="MFC5970548.1"/>
    </source>
</evidence>
<feature type="region of interest" description="Disordered" evidence="1">
    <location>
        <begin position="1"/>
        <end position="22"/>
    </location>
</feature>
<evidence type="ECO:0000313" key="3">
    <source>
        <dbReference type="Proteomes" id="UP001596099"/>
    </source>
</evidence>
<gene>
    <name evidence="2" type="ORF">ACFPYI_04315</name>
</gene>